<evidence type="ECO:0000256" key="3">
    <source>
        <dbReference type="PROSITE-ProRule" id="PRU00339"/>
    </source>
</evidence>
<dbReference type="InterPro" id="IPR019734">
    <property type="entry name" value="TPR_rpt"/>
</dbReference>
<dbReference type="AlphaFoldDB" id="A0A0C1QDC0"/>
<gene>
    <name evidence="5" type="ORF">JF50_01540</name>
</gene>
<protein>
    <submittedName>
        <fullName evidence="5">Uncharacterized protein</fullName>
    </submittedName>
</protein>
<dbReference type="SUPFAM" id="SSF48452">
    <property type="entry name" value="TPR-like"/>
    <property type="match status" value="2"/>
</dbReference>
<dbReference type="SMART" id="SM00028">
    <property type="entry name" value="TPR"/>
    <property type="match status" value="4"/>
</dbReference>
<dbReference type="RefSeq" id="WP_039607763.1">
    <property type="nucleotide sequence ID" value="NZ_JWIC01000003.1"/>
</dbReference>
<dbReference type="InterPro" id="IPR011990">
    <property type="entry name" value="TPR-like_helical_dom_sf"/>
</dbReference>
<dbReference type="Proteomes" id="UP000031327">
    <property type="component" value="Unassembled WGS sequence"/>
</dbReference>
<dbReference type="OrthoDB" id="5592888at2"/>
<dbReference type="EMBL" id="JWIC01000003">
    <property type="protein sequence ID" value="KID58591.1"/>
    <property type="molecule type" value="Genomic_DNA"/>
</dbReference>
<evidence type="ECO:0000256" key="2">
    <source>
        <dbReference type="ARBA" id="ARBA00022803"/>
    </source>
</evidence>
<dbReference type="PANTHER" id="PTHR44186:SF1">
    <property type="entry name" value="BARDET-BIEDL SYNDROME 4 PROTEIN"/>
    <property type="match status" value="1"/>
</dbReference>
<dbReference type="Gene3D" id="1.25.40.10">
    <property type="entry name" value="Tetratricopeptide repeat domain"/>
    <property type="match status" value="3"/>
</dbReference>
<feature type="chain" id="PRO_5002137349" evidence="4">
    <location>
        <begin position="28"/>
        <end position="420"/>
    </location>
</feature>
<keyword evidence="2 3" id="KW-0802">TPR repeat</keyword>
<feature type="repeat" description="TPR" evidence="3">
    <location>
        <begin position="84"/>
        <end position="117"/>
    </location>
</feature>
<evidence type="ECO:0000256" key="4">
    <source>
        <dbReference type="SAM" id="SignalP"/>
    </source>
</evidence>
<sequence length="420" mass="48039">MKQMSKATALALMMSLAGGALSTAAFAAPDPAKIEERKNAKTKVMGERVGKKVIKAFDLYNEDKVDEAITLLLEIDASDDFDKATVNRYLGNLYAQKEEYKTAIKYIRQAVAPDVLNFKDHADLLKLLGDLLIGTEQYEGAKKAYYDWMDFTGEQDAKVYGRIAQANYELKKFADVIEPADQAIALNTEEPNKSYYMLKIGSYFELKQYKNAVSVAETLVKIFPEDKQVWTQLGSFYMQTEQYRKGQTVMEIAYEKGYFEKENHYKILGSYYSLNEIPYKAAITFEKAIKNKHIERTRQNVTAVASYFHQAKNIDKAAKYYEEAAKFENDPELYRKAGSLLLQDLQYAAAVVRLNKALELGSKKKGTIYSDLAEAYLYQEKYKQAYRAIIKAQEDPKTRRFARSWASFIKEKAQRKGISL</sequence>
<dbReference type="PANTHER" id="PTHR44186">
    <property type="match status" value="1"/>
</dbReference>
<keyword evidence="4" id="KW-0732">Signal</keyword>
<feature type="signal peptide" evidence="4">
    <location>
        <begin position="1"/>
        <end position="27"/>
    </location>
</feature>
<evidence type="ECO:0000313" key="5">
    <source>
        <dbReference type="EMBL" id="KID58591.1"/>
    </source>
</evidence>
<reference evidence="5 6" key="1">
    <citation type="submission" date="2014-12" db="EMBL/GenBank/DDBJ databases">
        <title>Draft Genome Sequence of Pseudoalteromonas luteoviolacea HI1.</title>
        <authorList>
            <person name="Asahina A.Y."/>
            <person name="Hadfield M.G."/>
        </authorList>
    </citation>
    <scope>NUCLEOTIDE SEQUENCE [LARGE SCALE GENOMIC DNA]</scope>
    <source>
        <strain evidence="5 6">HI1</strain>
    </source>
</reference>
<dbReference type="Pfam" id="PF13181">
    <property type="entry name" value="TPR_8"/>
    <property type="match status" value="1"/>
</dbReference>
<accession>A0A0C1QDC0</accession>
<name>A0A0C1QDC0_9GAMM</name>
<comment type="caution">
    <text evidence="5">The sequence shown here is derived from an EMBL/GenBank/DDBJ whole genome shotgun (WGS) entry which is preliminary data.</text>
</comment>
<proteinExistence type="predicted"/>
<dbReference type="PROSITE" id="PS50005">
    <property type="entry name" value="TPR"/>
    <property type="match status" value="1"/>
</dbReference>
<keyword evidence="1" id="KW-0677">Repeat</keyword>
<organism evidence="5 6">
    <name type="scientific">Pseudoalteromonas luteoviolacea</name>
    <dbReference type="NCBI Taxonomy" id="43657"/>
    <lineage>
        <taxon>Bacteria</taxon>
        <taxon>Pseudomonadati</taxon>
        <taxon>Pseudomonadota</taxon>
        <taxon>Gammaproteobacteria</taxon>
        <taxon>Alteromonadales</taxon>
        <taxon>Pseudoalteromonadaceae</taxon>
        <taxon>Pseudoalteromonas</taxon>
    </lineage>
</organism>
<evidence type="ECO:0000313" key="6">
    <source>
        <dbReference type="Proteomes" id="UP000031327"/>
    </source>
</evidence>
<evidence type="ECO:0000256" key="1">
    <source>
        <dbReference type="ARBA" id="ARBA00022737"/>
    </source>
</evidence>